<sequence length="66" mass="7730">MDNRDYQRWIAPPLMEPIIFSLRSANYFTNKQKSPGGDYLLSPASVDWLKSSEKLRQPPYSSRQPR</sequence>
<organism evidence="2 3">
    <name type="scientific">Brassica napus</name>
    <name type="common">Rape</name>
    <dbReference type="NCBI Taxonomy" id="3708"/>
    <lineage>
        <taxon>Eukaryota</taxon>
        <taxon>Viridiplantae</taxon>
        <taxon>Streptophyta</taxon>
        <taxon>Embryophyta</taxon>
        <taxon>Tracheophyta</taxon>
        <taxon>Spermatophyta</taxon>
        <taxon>Magnoliopsida</taxon>
        <taxon>eudicotyledons</taxon>
        <taxon>Gunneridae</taxon>
        <taxon>Pentapetalae</taxon>
        <taxon>rosids</taxon>
        <taxon>malvids</taxon>
        <taxon>Brassicales</taxon>
        <taxon>Brassicaceae</taxon>
        <taxon>Brassiceae</taxon>
        <taxon>Brassica</taxon>
    </lineage>
</organism>
<feature type="domain" description="Protein ENHANCED DISEASE RESISTANCE 2 C-terminal" evidence="1">
    <location>
        <begin position="16"/>
        <end position="56"/>
    </location>
</feature>
<comment type="caution">
    <text evidence="2">The sequence shown here is derived from an EMBL/GenBank/DDBJ whole genome shotgun (WGS) entry which is preliminary data.</text>
</comment>
<keyword evidence="3" id="KW-1185">Reference proteome</keyword>
<evidence type="ECO:0000313" key="2">
    <source>
        <dbReference type="EMBL" id="KAH0856302.1"/>
    </source>
</evidence>
<reference evidence="2 3" key="1">
    <citation type="submission" date="2021-05" db="EMBL/GenBank/DDBJ databases">
        <title>Genome Assembly of Synthetic Allotetraploid Brassica napus Reveals Homoeologous Exchanges between Subgenomes.</title>
        <authorList>
            <person name="Davis J.T."/>
        </authorList>
    </citation>
    <scope>NUCLEOTIDE SEQUENCE [LARGE SCALE GENOMIC DNA]</scope>
    <source>
        <strain evidence="3">cv. Da-Ae</strain>
        <tissue evidence="2">Seedling</tissue>
    </source>
</reference>
<protein>
    <recommendedName>
        <fullName evidence="1">Protein ENHANCED DISEASE RESISTANCE 2 C-terminal domain-containing protein</fullName>
    </recommendedName>
</protein>
<dbReference type="Pfam" id="PF07059">
    <property type="entry name" value="EDR2_C"/>
    <property type="match status" value="1"/>
</dbReference>
<dbReference type="InterPro" id="IPR009769">
    <property type="entry name" value="EDR2_C"/>
</dbReference>
<accession>A0ABQ7XM17</accession>
<dbReference type="Proteomes" id="UP000824890">
    <property type="component" value="Unassembled WGS sequence"/>
</dbReference>
<evidence type="ECO:0000259" key="1">
    <source>
        <dbReference type="Pfam" id="PF07059"/>
    </source>
</evidence>
<evidence type="ECO:0000313" key="3">
    <source>
        <dbReference type="Proteomes" id="UP000824890"/>
    </source>
</evidence>
<dbReference type="EMBL" id="JAGKQM010000019">
    <property type="protein sequence ID" value="KAH0856302.1"/>
    <property type="molecule type" value="Genomic_DNA"/>
</dbReference>
<proteinExistence type="predicted"/>
<name>A0ABQ7XM17_BRANA</name>
<gene>
    <name evidence="2" type="ORF">HID58_084563</name>
</gene>